<evidence type="ECO:0000256" key="12">
    <source>
        <dbReference type="ARBA" id="ARBA00025324"/>
    </source>
</evidence>
<evidence type="ECO:0000256" key="1">
    <source>
        <dbReference type="ARBA" id="ARBA00004162"/>
    </source>
</evidence>
<gene>
    <name evidence="14" type="ORF">IV44_GL001416</name>
</gene>
<feature type="transmembrane region" description="Helical" evidence="13">
    <location>
        <begin position="121"/>
        <end position="139"/>
    </location>
</feature>
<keyword evidence="2" id="KW-1003">Cell membrane</keyword>
<dbReference type="Proteomes" id="UP000051529">
    <property type="component" value="Unassembled WGS sequence"/>
</dbReference>
<evidence type="ECO:0000256" key="3">
    <source>
        <dbReference type="ARBA" id="ARBA00022679"/>
    </source>
</evidence>
<evidence type="ECO:0000256" key="2">
    <source>
        <dbReference type="ARBA" id="ARBA00022475"/>
    </source>
</evidence>
<evidence type="ECO:0000256" key="7">
    <source>
        <dbReference type="ARBA" id="ARBA00023136"/>
    </source>
</evidence>
<comment type="pathway">
    <text evidence="9">Carotenoid biosynthesis; staphyloxanthin biosynthesis; staphyloxanthin from farnesyl diphosphate: step 5/5.</text>
</comment>
<dbReference type="GO" id="GO:0016746">
    <property type="term" value="F:acyltransferase activity"/>
    <property type="evidence" value="ECO:0007669"/>
    <property type="project" value="UniProtKB-KW"/>
</dbReference>
<dbReference type="Pfam" id="PF18927">
    <property type="entry name" value="CrtO"/>
    <property type="match status" value="1"/>
</dbReference>
<dbReference type="GO" id="GO:0005886">
    <property type="term" value="C:plasma membrane"/>
    <property type="evidence" value="ECO:0007669"/>
    <property type="project" value="UniProtKB-SubCell"/>
</dbReference>
<keyword evidence="7 13" id="KW-0472">Membrane</keyword>
<evidence type="ECO:0000256" key="10">
    <source>
        <dbReference type="ARBA" id="ARBA00023603"/>
    </source>
</evidence>
<name>A0A0R2L1M7_LACAM</name>
<dbReference type="EMBL" id="JQBQ01000005">
    <property type="protein sequence ID" value="KRN92701.1"/>
    <property type="molecule type" value="Genomic_DNA"/>
</dbReference>
<keyword evidence="5" id="KW-0732">Signal</keyword>
<evidence type="ECO:0000256" key="9">
    <source>
        <dbReference type="ARBA" id="ARBA00023588"/>
    </source>
</evidence>
<comment type="function">
    <text evidence="12">Catalyzes the acylation of glycosyl-4,4'-diaponeurosporenoate, i.e. the esterification of glucose at the C6'' position with the carboxyl group of the C(15) fatty acid 12-methyltetradecanoic acid, to yield staphyloxanthin. This is the last step in the biosynthesis of this orange pigment, present in most staphylococci strains.</text>
</comment>
<dbReference type="InterPro" id="IPR044021">
    <property type="entry name" value="CrtO"/>
</dbReference>
<keyword evidence="6 13" id="KW-1133">Transmembrane helix</keyword>
<keyword evidence="4 13" id="KW-0812">Transmembrane</keyword>
<evidence type="ECO:0000256" key="13">
    <source>
        <dbReference type="SAM" id="Phobius"/>
    </source>
</evidence>
<dbReference type="PATRIC" id="fig|695563.3.peg.1481"/>
<comment type="subcellular location">
    <subcellularLocation>
        <location evidence="1">Cell membrane</location>
        <topology evidence="1">Single-pass membrane protein</topology>
    </subcellularLocation>
</comment>
<comment type="caution">
    <text evidence="14">The sequence shown here is derived from an EMBL/GenBank/DDBJ whole genome shotgun (WGS) entry which is preliminary data.</text>
</comment>
<dbReference type="AlphaFoldDB" id="A0A0R2L1M7"/>
<protein>
    <recommendedName>
        <fullName evidence="11">Glycosyl-4,4'-diaponeurosporenoate acyltransferase</fullName>
    </recommendedName>
</protein>
<evidence type="ECO:0000313" key="14">
    <source>
        <dbReference type="EMBL" id="KRN92701.1"/>
    </source>
</evidence>
<evidence type="ECO:0000256" key="11">
    <source>
        <dbReference type="ARBA" id="ARBA00023667"/>
    </source>
</evidence>
<comment type="similarity">
    <text evidence="10">Belongs to the acyltransferase CrtO family.</text>
</comment>
<dbReference type="UniPathway" id="UPA00029">
    <property type="reaction ID" value="UER00560"/>
</dbReference>
<evidence type="ECO:0000313" key="15">
    <source>
        <dbReference type="Proteomes" id="UP000051529"/>
    </source>
</evidence>
<feature type="transmembrane region" description="Helical" evidence="13">
    <location>
        <begin position="7"/>
        <end position="28"/>
    </location>
</feature>
<sequence length="184" mass="22023">MSIMKKLFNTIVIISTALMILSFILFIIHKDKLSITLFATFITIWYHFFMRWIIGNVVGPMLLGVNSNNKWFHQTKIENKFYRILHVKDWKKFLPTYDSTLFDLKTQSLDDIINNMCQAELIHELMFIFSLVPIAFSIYFGDLYIFVLTSIVAMMFELCFIIVQRYNRERLVKLNTKLKRRRSR</sequence>
<evidence type="ECO:0000256" key="8">
    <source>
        <dbReference type="ARBA" id="ARBA00023315"/>
    </source>
</evidence>
<keyword evidence="8" id="KW-0012">Acyltransferase</keyword>
<proteinExistence type="inferred from homology"/>
<keyword evidence="3" id="KW-0808">Transferase</keyword>
<evidence type="ECO:0000256" key="4">
    <source>
        <dbReference type="ARBA" id="ARBA00022692"/>
    </source>
</evidence>
<evidence type="ECO:0000256" key="6">
    <source>
        <dbReference type="ARBA" id="ARBA00022989"/>
    </source>
</evidence>
<evidence type="ECO:0000256" key="5">
    <source>
        <dbReference type="ARBA" id="ARBA00022729"/>
    </source>
</evidence>
<reference evidence="14 15" key="1">
    <citation type="journal article" date="2015" name="Genome Announc.">
        <title>Expanding the biotechnology potential of lactobacilli through comparative genomics of 213 strains and associated genera.</title>
        <authorList>
            <person name="Sun Z."/>
            <person name="Harris H.M."/>
            <person name="McCann A."/>
            <person name="Guo C."/>
            <person name="Argimon S."/>
            <person name="Zhang W."/>
            <person name="Yang X."/>
            <person name="Jeffery I.B."/>
            <person name="Cooney J.C."/>
            <person name="Kagawa T.F."/>
            <person name="Liu W."/>
            <person name="Song Y."/>
            <person name="Salvetti E."/>
            <person name="Wrobel A."/>
            <person name="Rasinkangas P."/>
            <person name="Parkhill J."/>
            <person name="Rea M.C."/>
            <person name="O'Sullivan O."/>
            <person name="Ritari J."/>
            <person name="Douillard F.P."/>
            <person name="Paul Ross R."/>
            <person name="Yang R."/>
            <person name="Briner A.E."/>
            <person name="Felis G.E."/>
            <person name="de Vos W.M."/>
            <person name="Barrangou R."/>
            <person name="Klaenhammer T.R."/>
            <person name="Caufield P.W."/>
            <person name="Cui Y."/>
            <person name="Zhang H."/>
            <person name="O'Toole P.W."/>
        </authorList>
    </citation>
    <scope>NUCLEOTIDE SEQUENCE [LARGE SCALE GENOMIC DNA]</scope>
    <source>
        <strain evidence="14 15">DSM 16698</strain>
    </source>
</reference>
<organism evidence="14 15">
    <name type="scientific">Lactobacillus amylovorus subsp. animalium DSM 16698</name>
    <dbReference type="NCBI Taxonomy" id="695563"/>
    <lineage>
        <taxon>Bacteria</taxon>
        <taxon>Bacillati</taxon>
        <taxon>Bacillota</taxon>
        <taxon>Bacilli</taxon>
        <taxon>Lactobacillales</taxon>
        <taxon>Lactobacillaceae</taxon>
        <taxon>Lactobacillus</taxon>
        <taxon>Lactobacillus amylovorus subsp. animalium</taxon>
    </lineage>
</organism>
<feature type="transmembrane region" description="Helical" evidence="13">
    <location>
        <begin position="145"/>
        <end position="163"/>
    </location>
</feature>
<accession>A0A0R2L1M7</accession>
<dbReference type="RefSeq" id="WP_311318189.1">
    <property type="nucleotide sequence ID" value="NZ_JQBQ01000005.1"/>
</dbReference>